<dbReference type="EMBL" id="FUXE01000007">
    <property type="protein sequence ID" value="SJZ68451.1"/>
    <property type="molecule type" value="Genomic_DNA"/>
</dbReference>
<accession>A0A1T4MNJ7</accession>
<proteinExistence type="predicted"/>
<dbReference type="OrthoDB" id="982482at2"/>
<name>A0A1T4MNJ7_9PORP</name>
<dbReference type="Pfam" id="PF14109">
    <property type="entry name" value="GldH_lipo"/>
    <property type="match status" value="1"/>
</dbReference>
<sequence length="176" mass="19835">MKEKSAPLVSLLGFALLLLLTHCRPSQELSVTYCSLPTSGWEKDTPIEIPLLITEAHRPYRIHLLVRHNNEYDYNNIVLQSTIANQWGYSRTDTLSIPLAVESGKWSGRGVALRENTFIYLPKISFPTSGIYKVSLSPVTPLPVLRGIENIGIVCEPYERQGNFLQKNIIIRESLA</sequence>
<gene>
    <name evidence="1" type="ORF">SAMN02745171_00851</name>
</gene>
<reference evidence="2" key="1">
    <citation type="submission" date="2017-02" db="EMBL/GenBank/DDBJ databases">
        <authorList>
            <person name="Varghese N."/>
            <person name="Submissions S."/>
        </authorList>
    </citation>
    <scope>NUCLEOTIDE SEQUENCE [LARGE SCALE GENOMIC DNA]</scope>
    <source>
        <strain evidence="2">ATCC 51356</strain>
    </source>
</reference>
<dbReference type="NCBIfam" id="TIGR03511">
    <property type="entry name" value="GldH_lipo"/>
    <property type="match status" value="1"/>
</dbReference>
<evidence type="ECO:0000313" key="2">
    <source>
        <dbReference type="Proteomes" id="UP000190121"/>
    </source>
</evidence>
<dbReference type="RefSeq" id="WP_078736791.1">
    <property type="nucleotide sequence ID" value="NZ_FUXE01000007.1"/>
</dbReference>
<protein>
    <submittedName>
        <fullName evidence="1">Gliding motility-associated lipoprotein GldH</fullName>
    </submittedName>
</protein>
<keyword evidence="1" id="KW-0449">Lipoprotein</keyword>
<keyword evidence="2" id="KW-1185">Reference proteome</keyword>
<dbReference type="InterPro" id="IPR020018">
    <property type="entry name" value="Motility-assoc_lipoprot_GldH"/>
</dbReference>
<dbReference type="Proteomes" id="UP000190121">
    <property type="component" value="Unassembled WGS sequence"/>
</dbReference>
<dbReference type="STRING" id="29524.SAMN02745171_00851"/>
<evidence type="ECO:0000313" key="1">
    <source>
        <dbReference type="EMBL" id="SJZ68451.1"/>
    </source>
</evidence>
<dbReference type="AlphaFoldDB" id="A0A1T4MNJ7"/>
<organism evidence="1 2">
    <name type="scientific">Porphyromonas circumdentaria</name>
    <dbReference type="NCBI Taxonomy" id="29524"/>
    <lineage>
        <taxon>Bacteria</taxon>
        <taxon>Pseudomonadati</taxon>
        <taxon>Bacteroidota</taxon>
        <taxon>Bacteroidia</taxon>
        <taxon>Bacteroidales</taxon>
        <taxon>Porphyromonadaceae</taxon>
        <taxon>Porphyromonas</taxon>
    </lineage>
</organism>